<evidence type="ECO:0000313" key="1">
    <source>
        <dbReference type="EMBL" id="TKW50275.1"/>
    </source>
</evidence>
<comment type="caution">
    <text evidence="1">The sequence shown here is derived from an EMBL/GenBank/DDBJ whole genome shotgun (WGS) entry which is preliminary data.</text>
</comment>
<reference evidence="1 2" key="1">
    <citation type="journal article" date="2019" name="PLoS ONE">
        <title>Comparative genome analysis indicates high evolutionary potential of pathogenicity genes in Colletotrichum tanaceti.</title>
        <authorList>
            <person name="Lelwala R.V."/>
            <person name="Korhonen P.K."/>
            <person name="Young N.D."/>
            <person name="Scott J.B."/>
            <person name="Ades P.A."/>
            <person name="Gasser R.B."/>
            <person name="Taylor P.W.J."/>
        </authorList>
    </citation>
    <scope>NUCLEOTIDE SEQUENCE [LARGE SCALE GENOMIC DNA]</scope>
    <source>
        <strain evidence="1">BRIP57314</strain>
    </source>
</reference>
<evidence type="ECO:0000313" key="2">
    <source>
        <dbReference type="Proteomes" id="UP000310108"/>
    </source>
</evidence>
<name>A0A4U6X509_9PEZI</name>
<protein>
    <submittedName>
        <fullName evidence="1">Uncharacterized protein</fullName>
    </submittedName>
</protein>
<keyword evidence="2" id="KW-1185">Reference proteome</keyword>
<dbReference type="EMBL" id="PJEX01000416">
    <property type="protein sequence ID" value="TKW50275.1"/>
    <property type="molecule type" value="Genomic_DNA"/>
</dbReference>
<gene>
    <name evidence="1" type="ORF">CTA1_6006</name>
</gene>
<dbReference type="Proteomes" id="UP000310108">
    <property type="component" value="Unassembled WGS sequence"/>
</dbReference>
<accession>A0A4U6X509</accession>
<proteinExistence type="predicted"/>
<organism evidence="1 2">
    <name type="scientific">Colletotrichum tanaceti</name>
    <dbReference type="NCBI Taxonomy" id="1306861"/>
    <lineage>
        <taxon>Eukaryota</taxon>
        <taxon>Fungi</taxon>
        <taxon>Dikarya</taxon>
        <taxon>Ascomycota</taxon>
        <taxon>Pezizomycotina</taxon>
        <taxon>Sordariomycetes</taxon>
        <taxon>Hypocreomycetidae</taxon>
        <taxon>Glomerellales</taxon>
        <taxon>Glomerellaceae</taxon>
        <taxon>Colletotrichum</taxon>
        <taxon>Colletotrichum destructivum species complex</taxon>
    </lineage>
</organism>
<dbReference type="AlphaFoldDB" id="A0A4U6X509"/>
<dbReference type="STRING" id="1306861.A0A4U6X509"/>
<dbReference type="OrthoDB" id="2544694at2759"/>
<sequence length="96" mass="10760">MVQLLGPCGPPPISGPVRSEPEYPLQVDVVLVHGVNDFRDDPEGDYARLKVSSVLKEMFTGAAIRFDYMRTIDVSGSRDAVEGLPMVRRDGVWWWL</sequence>